<dbReference type="Pfam" id="PF07394">
    <property type="entry name" value="DUF1501"/>
    <property type="match status" value="1"/>
</dbReference>
<dbReference type="InterPro" id="IPR006311">
    <property type="entry name" value="TAT_signal"/>
</dbReference>
<reference evidence="2 3" key="1">
    <citation type="submission" date="2017-09" db="EMBL/GenBank/DDBJ databases">
        <title>Complete genome sequence of Janthinobacterium svalbardensis PAMC 27463.</title>
        <authorList>
            <person name="Cho Y.-J."/>
            <person name="Cho A."/>
            <person name="Kim O.-S."/>
            <person name="Lee J.-I."/>
        </authorList>
    </citation>
    <scope>NUCLEOTIDE SEQUENCE [LARGE SCALE GENOMIC DNA]</scope>
    <source>
        <strain evidence="2 3">PAMC 27463</strain>
    </source>
</reference>
<name>A0A290WY10_9BURK</name>
<evidence type="ECO:0000313" key="3">
    <source>
        <dbReference type="Proteomes" id="UP000218437"/>
    </source>
</evidence>
<dbReference type="EMBL" id="CP023422">
    <property type="protein sequence ID" value="ATD61782.1"/>
    <property type="molecule type" value="Genomic_DNA"/>
</dbReference>
<dbReference type="PROSITE" id="PS51318">
    <property type="entry name" value="TAT"/>
    <property type="match status" value="1"/>
</dbReference>
<protein>
    <recommendedName>
        <fullName evidence="4">Tat pathway signal protein</fullName>
    </recommendedName>
</protein>
<dbReference type="Proteomes" id="UP000218437">
    <property type="component" value="Chromosome"/>
</dbReference>
<feature type="chain" id="PRO_5012267942" description="Tat pathway signal protein" evidence="1">
    <location>
        <begin position="28"/>
        <end position="484"/>
    </location>
</feature>
<keyword evidence="3" id="KW-1185">Reference proteome</keyword>
<dbReference type="KEGG" id="jsv:CNX70_17650"/>
<keyword evidence="1" id="KW-0732">Signal</keyword>
<feature type="signal peptide" evidence="1">
    <location>
        <begin position="1"/>
        <end position="27"/>
    </location>
</feature>
<dbReference type="RefSeq" id="WP_096235783.1">
    <property type="nucleotide sequence ID" value="NZ_CP023422.1"/>
</dbReference>
<dbReference type="InterPro" id="IPR010869">
    <property type="entry name" value="DUF1501"/>
</dbReference>
<evidence type="ECO:0000313" key="2">
    <source>
        <dbReference type="EMBL" id="ATD61782.1"/>
    </source>
</evidence>
<accession>A0A290WY10</accession>
<dbReference type="PANTHER" id="PTHR43737:SF1">
    <property type="entry name" value="DUF1501 DOMAIN-CONTAINING PROTEIN"/>
    <property type="match status" value="1"/>
</dbReference>
<proteinExistence type="predicted"/>
<gene>
    <name evidence="2" type="ORF">CNX70_17650</name>
</gene>
<evidence type="ECO:0000256" key="1">
    <source>
        <dbReference type="SAM" id="SignalP"/>
    </source>
</evidence>
<dbReference type="AlphaFoldDB" id="A0A290WY10"/>
<organism evidence="2 3">
    <name type="scientific">Janthinobacterium svalbardensis</name>
    <dbReference type="NCBI Taxonomy" id="368607"/>
    <lineage>
        <taxon>Bacteria</taxon>
        <taxon>Pseudomonadati</taxon>
        <taxon>Pseudomonadota</taxon>
        <taxon>Betaproteobacteria</taxon>
        <taxon>Burkholderiales</taxon>
        <taxon>Oxalobacteraceae</taxon>
        <taxon>Janthinobacterium</taxon>
    </lineage>
</organism>
<evidence type="ECO:0008006" key="4">
    <source>
        <dbReference type="Google" id="ProtNLM"/>
    </source>
</evidence>
<dbReference type="PANTHER" id="PTHR43737">
    <property type="entry name" value="BLL7424 PROTEIN"/>
    <property type="match status" value="1"/>
</dbReference>
<sequence length="484" mass="50164">MTTPSYPSHFSRRRFLGSMLGLAGSTAAPFALNLAAMGQAAAQSADDYKALVCLFMAGGNDTFNTVLATDTPSWSEYSRLRNTGGNDSIHLPGVGETGGVLPIVPATAQAGRSFALHPALAPVKDLFDGGRAAILANVGTLIQPVTLAQYKAGNVALPPKLFSHNDQQSTWQSGLPEGASVGWGGRLGDLLGTGNGYATFTAISAASNALFLSGRQVRQFQVGQAGAVPIRHIGSGYLFGTTQGETALRDIISTAGDDLMEQEHVATVQRAISSQGVLSGAMLAAGAGGVPNPPPYVNPNTGVSGVNQLAVQLQTVARIIGGRGALGAKRQVFYVTLGSFDTHDRQKELHGDLMARLAHALVYFDASLAALQGADLRRQVTTFTASDFGRTFSSNGDGTDHGWGAHHFVVGGAVKGGDIYGAFPTTGLGHALDVGSGALLPTTSVDQYGATLAKWFGVADSQLAEVFPNIGNFSRRDLGFMTAT</sequence>